<keyword evidence="10" id="KW-1185">Reference proteome</keyword>
<evidence type="ECO:0000313" key="9">
    <source>
        <dbReference type="EMBL" id="KAK3600604.1"/>
    </source>
</evidence>
<name>A0AAE0SZI3_9BIVA</name>
<accession>A0AAE0SZI3</accession>
<feature type="coiled-coil region" evidence="6">
    <location>
        <begin position="617"/>
        <end position="669"/>
    </location>
</feature>
<dbReference type="PANTHER" id="PTHR23157:SF25">
    <property type="entry name" value="GRIP AND COILED-COIL DOMAIN-CONTAINING PROTEIN 1"/>
    <property type="match status" value="1"/>
</dbReference>
<evidence type="ECO:0000256" key="5">
    <source>
        <dbReference type="ARBA" id="ARBA00023136"/>
    </source>
</evidence>
<feature type="domain" description="GRIP" evidence="8">
    <location>
        <begin position="663"/>
        <end position="713"/>
    </location>
</feature>
<feature type="coiled-coil region" evidence="6">
    <location>
        <begin position="420"/>
        <end position="540"/>
    </location>
</feature>
<evidence type="ECO:0000256" key="1">
    <source>
        <dbReference type="ARBA" id="ARBA00004184"/>
    </source>
</evidence>
<dbReference type="InterPro" id="IPR051952">
    <property type="entry name" value="Golgi-autophagy_related"/>
</dbReference>
<dbReference type="EMBL" id="JAEAOA010000117">
    <property type="protein sequence ID" value="KAK3600604.1"/>
    <property type="molecule type" value="Genomic_DNA"/>
</dbReference>
<comment type="caution">
    <text evidence="9">The sequence shown here is derived from an EMBL/GenBank/DDBJ whole genome shotgun (WGS) entry which is preliminary data.</text>
</comment>
<feature type="region of interest" description="Disordered" evidence="7">
    <location>
        <begin position="61"/>
        <end position="98"/>
    </location>
</feature>
<keyword evidence="4 6" id="KW-0175">Coiled coil</keyword>
<evidence type="ECO:0000256" key="6">
    <source>
        <dbReference type="SAM" id="Coils"/>
    </source>
</evidence>
<sequence>MDRAKCSELLKTIEVQKEQIQRYETKLRDLVQAYKGVVKEKEAIESSMKVLSLAQKKPKKRVTWGDFPSDNESDVGSTQNKQISDPLTQPQEQDAYQATSDLESLQEQVKTLSSSLLTVTEEKSKLESSLLADKKRLMQENEEVRSKLEEVDQKLLTQETDLQSQIQEMKSKIRLQQHEREKEQTDHALMLRELQKLLASEREAKERFEHQYDEAQFQMKERDGLALDKSQQYMTQIESLKQDLQAANKKVTDLEEKSTQLSPYVLELQREIAELKAQHRIHVQTEQNKANDVENMMKDFSLQSEERVSELEAKLSELSEVVGNYERMRYQDQQTIVRLKERLNQLDLENTALAQAAHSSGHIMEEPDQELEKLDSSALAAKIVKLKGFLKLANQKAQQPVNIEDLLRDEKEGDEEHPLCRKYREELEQLQDEFERYKLRAQSVLKNKTSKESTSTKETDLLKDQVSDLRDKMKNLHLQLDDERDQHSQREENLRKTLLSVQEKHRQEVAQIHGEHHTQIQELEDELKKQRDRTISMLAEKDRELELLRATSSHRLETDYVLRYRHNQDFGAASSELLRQNSEEEALARLLNPPTTGQGEITLLYFAQEQARKDVEIGNLRKQKRELEGALRELQLSSSTKEENLCEEMESLKEEIRKSERSRNREGANLEYLKNVMYKFLICHDVAGKQQMLNAITTILQFSPQEKSTVQTHTRSWWIK</sequence>
<reference evidence="9" key="2">
    <citation type="journal article" date="2021" name="Genome Biol. Evol.">
        <title>Developing a high-quality reference genome for a parasitic bivalve with doubly uniparental inheritance (Bivalvia: Unionida).</title>
        <authorList>
            <person name="Smith C.H."/>
        </authorList>
    </citation>
    <scope>NUCLEOTIDE SEQUENCE</scope>
    <source>
        <strain evidence="9">CHS0354</strain>
        <tissue evidence="9">Mantle</tissue>
    </source>
</reference>
<protein>
    <recommendedName>
        <fullName evidence="8">GRIP domain-containing protein</fullName>
    </recommendedName>
</protein>
<dbReference type="PANTHER" id="PTHR23157">
    <property type="entry name" value="GRIP AND COILED-COIL DOMAIN-CONTAINING PROTEIN 1"/>
    <property type="match status" value="1"/>
</dbReference>
<feature type="compositionally biased region" description="Polar residues" evidence="7">
    <location>
        <begin position="74"/>
        <end position="98"/>
    </location>
</feature>
<dbReference type="InterPro" id="IPR000237">
    <property type="entry name" value="GRIP_dom"/>
</dbReference>
<feature type="coiled-coil region" evidence="6">
    <location>
        <begin position="102"/>
        <end position="356"/>
    </location>
</feature>
<evidence type="ECO:0000256" key="2">
    <source>
        <dbReference type="ARBA" id="ARBA00004496"/>
    </source>
</evidence>
<dbReference type="Pfam" id="PF01465">
    <property type="entry name" value="GRIP"/>
    <property type="match status" value="1"/>
</dbReference>
<keyword evidence="5" id="KW-0472">Membrane</keyword>
<gene>
    <name evidence="9" type="ORF">CHS0354_001133</name>
</gene>
<evidence type="ECO:0000256" key="7">
    <source>
        <dbReference type="SAM" id="MobiDB-lite"/>
    </source>
</evidence>
<dbReference type="GO" id="GO:0005794">
    <property type="term" value="C:Golgi apparatus"/>
    <property type="evidence" value="ECO:0007669"/>
    <property type="project" value="TreeGrafter"/>
</dbReference>
<organism evidence="9 10">
    <name type="scientific">Potamilus streckersoni</name>
    <dbReference type="NCBI Taxonomy" id="2493646"/>
    <lineage>
        <taxon>Eukaryota</taxon>
        <taxon>Metazoa</taxon>
        <taxon>Spiralia</taxon>
        <taxon>Lophotrochozoa</taxon>
        <taxon>Mollusca</taxon>
        <taxon>Bivalvia</taxon>
        <taxon>Autobranchia</taxon>
        <taxon>Heteroconchia</taxon>
        <taxon>Palaeoheterodonta</taxon>
        <taxon>Unionida</taxon>
        <taxon>Unionoidea</taxon>
        <taxon>Unionidae</taxon>
        <taxon>Ambleminae</taxon>
        <taxon>Lampsilini</taxon>
        <taxon>Potamilus</taxon>
    </lineage>
</organism>
<reference evidence="9" key="3">
    <citation type="submission" date="2023-05" db="EMBL/GenBank/DDBJ databases">
        <authorList>
            <person name="Smith C.H."/>
        </authorList>
    </citation>
    <scope>NUCLEOTIDE SEQUENCE</scope>
    <source>
        <strain evidence="9">CHS0354</strain>
        <tissue evidence="9">Mantle</tissue>
    </source>
</reference>
<evidence type="ECO:0000256" key="3">
    <source>
        <dbReference type="ARBA" id="ARBA00022490"/>
    </source>
</evidence>
<dbReference type="AlphaFoldDB" id="A0AAE0SZI3"/>
<dbReference type="Proteomes" id="UP001195483">
    <property type="component" value="Unassembled WGS sequence"/>
</dbReference>
<dbReference type="SMART" id="SM00755">
    <property type="entry name" value="Grip"/>
    <property type="match status" value="1"/>
</dbReference>
<evidence type="ECO:0000313" key="10">
    <source>
        <dbReference type="Proteomes" id="UP001195483"/>
    </source>
</evidence>
<dbReference type="PROSITE" id="PS50913">
    <property type="entry name" value="GRIP"/>
    <property type="match status" value="1"/>
</dbReference>
<comment type="subcellular location">
    <subcellularLocation>
        <location evidence="2">Cytoplasm</location>
    </subcellularLocation>
    <subcellularLocation>
        <location evidence="1">Endomembrane system</location>
        <topology evidence="1">Peripheral membrane protein</topology>
    </subcellularLocation>
</comment>
<dbReference type="Gene3D" id="1.10.220.60">
    <property type="entry name" value="GRIP domain"/>
    <property type="match status" value="1"/>
</dbReference>
<evidence type="ECO:0000259" key="8">
    <source>
        <dbReference type="PROSITE" id="PS50913"/>
    </source>
</evidence>
<keyword evidence="3" id="KW-0963">Cytoplasm</keyword>
<proteinExistence type="predicted"/>
<reference evidence="9" key="1">
    <citation type="journal article" date="2021" name="Genome Biol. Evol.">
        <title>A High-Quality Reference Genome for a Parasitic Bivalve with Doubly Uniparental Inheritance (Bivalvia: Unionida).</title>
        <authorList>
            <person name="Smith C.H."/>
        </authorList>
    </citation>
    <scope>NUCLEOTIDE SEQUENCE</scope>
    <source>
        <strain evidence="9">CHS0354</strain>
    </source>
</reference>
<feature type="coiled-coil region" evidence="6">
    <location>
        <begin position="6"/>
        <end position="40"/>
    </location>
</feature>
<evidence type="ECO:0000256" key="4">
    <source>
        <dbReference type="ARBA" id="ARBA00023054"/>
    </source>
</evidence>